<feature type="chain" id="PRO_5036505344" evidence="1">
    <location>
        <begin position="24"/>
        <end position="226"/>
    </location>
</feature>
<accession>A0A8X6WRQ9</accession>
<dbReference type="InterPro" id="IPR045860">
    <property type="entry name" value="Snake_toxin-like_sf"/>
</dbReference>
<protein>
    <submittedName>
        <fullName evidence="2">Uncharacterized protein</fullName>
    </submittedName>
</protein>
<comment type="caution">
    <text evidence="2">The sequence shown here is derived from an EMBL/GenBank/DDBJ whole genome shotgun (WGS) entry which is preliminary data.</text>
</comment>
<feature type="signal peptide" evidence="1">
    <location>
        <begin position="1"/>
        <end position="23"/>
    </location>
</feature>
<dbReference type="SUPFAM" id="SSF57302">
    <property type="entry name" value="Snake toxin-like"/>
    <property type="match status" value="1"/>
</dbReference>
<evidence type="ECO:0000313" key="3">
    <source>
        <dbReference type="Proteomes" id="UP000886998"/>
    </source>
</evidence>
<gene>
    <name evidence="2" type="primary">NCL1_38614</name>
    <name evidence="2" type="ORF">TNIN_24511</name>
</gene>
<dbReference type="AlphaFoldDB" id="A0A8X6WRQ9"/>
<sequence>MMRCLMSIYFMIVHLFSLNLVFSHLTRPPHNLSCYHCSTLNNGDSCRYLQLNDSGVQKSCKPNQMFCSVILFRYSADSSEYLFWSVERRCEETCQEGCNTVGERVKLFLCRSCCNGYLCNYGNTGLKALPDENYMILFTGMALYSSPHFPKTFSQFSELLKGKQQDGFKGFKNPVSRRGRRPVFQDRLNKSTRCCFPSWPRFSSIWPKMPSGPGDLVRSLLEVPSM</sequence>
<evidence type="ECO:0000256" key="1">
    <source>
        <dbReference type="SAM" id="SignalP"/>
    </source>
</evidence>
<evidence type="ECO:0000313" key="2">
    <source>
        <dbReference type="EMBL" id="GFY40118.1"/>
    </source>
</evidence>
<organism evidence="2 3">
    <name type="scientific">Trichonephila inaurata madagascariensis</name>
    <dbReference type="NCBI Taxonomy" id="2747483"/>
    <lineage>
        <taxon>Eukaryota</taxon>
        <taxon>Metazoa</taxon>
        <taxon>Ecdysozoa</taxon>
        <taxon>Arthropoda</taxon>
        <taxon>Chelicerata</taxon>
        <taxon>Arachnida</taxon>
        <taxon>Araneae</taxon>
        <taxon>Araneomorphae</taxon>
        <taxon>Entelegynae</taxon>
        <taxon>Araneoidea</taxon>
        <taxon>Nephilidae</taxon>
        <taxon>Trichonephila</taxon>
        <taxon>Trichonephila inaurata</taxon>
    </lineage>
</organism>
<keyword evidence="1" id="KW-0732">Signal</keyword>
<dbReference type="EMBL" id="BMAV01001701">
    <property type="protein sequence ID" value="GFY40118.1"/>
    <property type="molecule type" value="Genomic_DNA"/>
</dbReference>
<dbReference type="OrthoDB" id="6415465at2759"/>
<keyword evidence="3" id="KW-1185">Reference proteome</keyword>
<proteinExistence type="predicted"/>
<dbReference type="Proteomes" id="UP000886998">
    <property type="component" value="Unassembled WGS sequence"/>
</dbReference>
<name>A0A8X6WRQ9_9ARAC</name>
<dbReference type="CDD" id="cd00117">
    <property type="entry name" value="TFP"/>
    <property type="match status" value="1"/>
</dbReference>
<reference evidence="2" key="1">
    <citation type="submission" date="2020-08" db="EMBL/GenBank/DDBJ databases">
        <title>Multicomponent nature underlies the extraordinary mechanical properties of spider dragline silk.</title>
        <authorList>
            <person name="Kono N."/>
            <person name="Nakamura H."/>
            <person name="Mori M."/>
            <person name="Yoshida Y."/>
            <person name="Ohtoshi R."/>
            <person name="Malay A.D."/>
            <person name="Moran D.A.P."/>
            <person name="Tomita M."/>
            <person name="Numata K."/>
            <person name="Arakawa K."/>
        </authorList>
    </citation>
    <scope>NUCLEOTIDE SEQUENCE</scope>
</reference>